<evidence type="ECO:0000259" key="1">
    <source>
        <dbReference type="Pfam" id="PF01370"/>
    </source>
</evidence>
<protein>
    <recommendedName>
        <fullName evidence="1">NAD-dependent epimerase/dehydratase domain-containing protein</fullName>
    </recommendedName>
</protein>
<evidence type="ECO:0000313" key="2">
    <source>
        <dbReference type="EMBL" id="GAA3136023.1"/>
    </source>
</evidence>
<name>A0ABP6N4W7_9ACTN</name>
<dbReference type="InterPro" id="IPR036291">
    <property type="entry name" value="NAD(P)-bd_dom_sf"/>
</dbReference>
<dbReference type="EMBL" id="BAAAVM010000026">
    <property type="protein sequence ID" value="GAA3136023.1"/>
    <property type="molecule type" value="Genomic_DNA"/>
</dbReference>
<keyword evidence="3" id="KW-1185">Reference proteome</keyword>
<organism evidence="2 3">
    <name type="scientific">Streptomyces rameus</name>
    <dbReference type="NCBI Taxonomy" id="68261"/>
    <lineage>
        <taxon>Bacteria</taxon>
        <taxon>Bacillati</taxon>
        <taxon>Actinomycetota</taxon>
        <taxon>Actinomycetes</taxon>
        <taxon>Kitasatosporales</taxon>
        <taxon>Streptomycetaceae</taxon>
        <taxon>Streptomyces</taxon>
    </lineage>
</organism>
<gene>
    <name evidence="2" type="ORF">GCM10010521_22680</name>
</gene>
<feature type="domain" description="NAD-dependent epimerase/dehydratase" evidence="1">
    <location>
        <begin position="3"/>
        <end position="69"/>
    </location>
</feature>
<dbReference type="SUPFAM" id="SSF51735">
    <property type="entry name" value="NAD(P)-binding Rossmann-fold domains"/>
    <property type="match status" value="1"/>
</dbReference>
<comment type="caution">
    <text evidence="2">The sequence shown here is derived from an EMBL/GenBank/DDBJ whole genome shotgun (WGS) entry which is preliminary data.</text>
</comment>
<proteinExistence type="predicted"/>
<dbReference type="InterPro" id="IPR001509">
    <property type="entry name" value="Epimerase_deHydtase"/>
</dbReference>
<dbReference type="Proteomes" id="UP001500893">
    <property type="component" value="Unassembled WGS sequence"/>
</dbReference>
<reference evidence="3" key="1">
    <citation type="journal article" date="2019" name="Int. J. Syst. Evol. Microbiol.">
        <title>The Global Catalogue of Microorganisms (GCM) 10K type strain sequencing project: providing services to taxonomists for standard genome sequencing and annotation.</title>
        <authorList>
            <consortium name="The Broad Institute Genomics Platform"/>
            <consortium name="The Broad Institute Genome Sequencing Center for Infectious Disease"/>
            <person name="Wu L."/>
            <person name="Ma J."/>
        </authorList>
    </citation>
    <scope>NUCLEOTIDE SEQUENCE [LARGE SCALE GENOMIC DNA]</scope>
    <source>
        <strain evidence="3">JCM 11574</strain>
    </source>
</reference>
<accession>A0ABP6N4W7</accession>
<dbReference type="Pfam" id="PF01370">
    <property type="entry name" value="Epimerase"/>
    <property type="match status" value="1"/>
</dbReference>
<sequence length="75" mass="7646">MTVLVIGGSGFLGTELIRQAATAGHTTAATYATRPGTTSHAAWHPLDLRDPARVEAVMAEIGADIIVNASSGNAD</sequence>
<dbReference type="Gene3D" id="3.40.50.720">
    <property type="entry name" value="NAD(P)-binding Rossmann-like Domain"/>
    <property type="match status" value="1"/>
</dbReference>
<evidence type="ECO:0000313" key="3">
    <source>
        <dbReference type="Proteomes" id="UP001500893"/>
    </source>
</evidence>